<feature type="transmembrane region" description="Helical" evidence="6">
    <location>
        <begin position="672"/>
        <end position="692"/>
    </location>
</feature>
<dbReference type="AlphaFoldDB" id="A0A517MB87"/>
<dbReference type="Pfam" id="PF03176">
    <property type="entry name" value="MMPL"/>
    <property type="match status" value="2"/>
</dbReference>
<evidence type="ECO:0000256" key="4">
    <source>
        <dbReference type="ARBA" id="ARBA00022989"/>
    </source>
</evidence>
<evidence type="ECO:0000313" key="9">
    <source>
        <dbReference type="Proteomes" id="UP000320672"/>
    </source>
</evidence>
<keyword evidence="4 6" id="KW-1133">Transmembrane helix</keyword>
<dbReference type="PRINTS" id="PR00702">
    <property type="entry name" value="ACRIFLAVINRP"/>
</dbReference>
<keyword evidence="3 6" id="KW-0812">Transmembrane</keyword>
<dbReference type="PANTHER" id="PTHR33406:SF12">
    <property type="entry name" value="BLR2997 PROTEIN"/>
    <property type="match status" value="1"/>
</dbReference>
<feature type="domain" description="SSD" evidence="7">
    <location>
        <begin position="216"/>
        <end position="342"/>
    </location>
</feature>
<protein>
    <submittedName>
        <fullName evidence="8">MMPL family protein</fullName>
    </submittedName>
</protein>
<feature type="transmembrane region" description="Helical" evidence="6">
    <location>
        <begin position="575"/>
        <end position="594"/>
    </location>
</feature>
<evidence type="ECO:0000256" key="3">
    <source>
        <dbReference type="ARBA" id="ARBA00022692"/>
    </source>
</evidence>
<dbReference type="KEGG" id="rml:FF011L_08840"/>
<dbReference type="EMBL" id="CP036262">
    <property type="protein sequence ID" value="QDS92148.1"/>
    <property type="molecule type" value="Genomic_DNA"/>
</dbReference>
<dbReference type="InterPro" id="IPR050545">
    <property type="entry name" value="Mycobact_MmpL"/>
</dbReference>
<feature type="transmembrane region" description="Helical" evidence="6">
    <location>
        <begin position="243"/>
        <end position="267"/>
    </location>
</feature>
<feature type="domain" description="SSD" evidence="7">
    <location>
        <begin position="599"/>
        <end position="726"/>
    </location>
</feature>
<gene>
    <name evidence="8" type="ORF">FF011L_08840</name>
</gene>
<comment type="subcellular location">
    <subcellularLocation>
        <location evidence="1">Cell membrane</location>
        <topology evidence="1">Multi-pass membrane protein</topology>
    </subcellularLocation>
</comment>
<name>A0A517MB87_9BACT</name>
<evidence type="ECO:0000256" key="5">
    <source>
        <dbReference type="ARBA" id="ARBA00023136"/>
    </source>
</evidence>
<reference evidence="8 9" key="1">
    <citation type="submission" date="2019-02" db="EMBL/GenBank/DDBJ databases">
        <title>Deep-cultivation of Planctomycetes and their phenomic and genomic characterization uncovers novel biology.</title>
        <authorList>
            <person name="Wiegand S."/>
            <person name="Jogler M."/>
            <person name="Boedeker C."/>
            <person name="Pinto D."/>
            <person name="Vollmers J."/>
            <person name="Rivas-Marin E."/>
            <person name="Kohn T."/>
            <person name="Peeters S.H."/>
            <person name="Heuer A."/>
            <person name="Rast P."/>
            <person name="Oberbeckmann S."/>
            <person name="Bunk B."/>
            <person name="Jeske O."/>
            <person name="Meyerdierks A."/>
            <person name="Storesund J.E."/>
            <person name="Kallscheuer N."/>
            <person name="Luecker S."/>
            <person name="Lage O.M."/>
            <person name="Pohl T."/>
            <person name="Merkel B.J."/>
            <person name="Hornburger P."/>
            <person name="Mueller R.-W."/>
            <person name="Bruemmer F."/>
            <person name="Labrenz M."/>
            <person name="Spormann A.M."/>
            <person name="Op den Camp H."/>
            <person name="Overmann J."/>
            <person name="Amann R."/>
            <person name="Jetten M.S.M."/>
            <person name="Mascher T."/>
            <person name="Medema M.H."/>
            <person name="Devos D.P."/>
            <person name="Kaster A.-K."/>
            <person name="Ovreas L."/>
            <person name="Rohde M."/>
            <person name="Galperin M.Y."/>
            <person name="Jogler C."/>
        </authorList>
    </citation>
    <scope>NUCLEOTIDE SEQUENCE [LARGE SCALE GENOMIC DNA]</scope>
    <source>
        <strain evidence="8 9">FF011L</strain>
    </source>
</reference>
<dbReference type="InterPro" id="IPR004869">
    <property type="entry name" value="MMPL_dom"/>
</dbReference>
<proteinExistence type="predicted"/>
<evidence type="ECO:0000259" key="7">
    <source>
        <dbReference type="PROSITE" id="PS50156"/>
    </source>
</evidence>
<dbReference type="InterPro" id="IPR001036">
    <property type="entry name" value="Acrflvin-R"/>
</dbReference>
<feature type="transmembrane region" description="Helical" evidence="6">
    <location>
        <begin position="189"/>
        <end position="207"/>
    </location>
</feature>
<accession>A0A517MB87</accession>
<dbReference type="PANTHER" id="PTHR33406">
    <property type="entry name" value="MEMBRANE PROTEIN MJ1562-RELATED"/>
    <property type="match status" value="1"/>
</dbReference>
<keyword evidence="2" id="KW-1003">Cell membrane</keyword>
<feature type="transmembrane region" description="Helical" evidence="6">
    <location>
        <begin position="698"/>
        <end position="726"/>
    </location>
</feature>
<keyword evidence="9" id="KW-1185">Reference proteome</keyword>
<dbReference type="GO" id="GO:0022857">
    <property type="term" value="F:transmembrane transporter activity"/>
    <property type="evidence" value="ECO:0007669"/>
    <property type="project" value="InterPro"/>
</dbReference>
<dbReference type="Proteomes" id="UP000320672">
    <property type="component" value="Chromosome"/>
</dbReference>
<organism evidence="8 9">
    <name type="scientific">Roseimaritima multifibrata</name>
    <dbReference type="NCBI Taxonomy" id="1930274"/>
    <lineage>
        <taxon>Bacteria</taxon>
        <taxon>Pseudomonadati</taxon>
        <taxon>Planctomycetota</taxon>
        <taxon>Planctomycetia</taxon>
        <taxon>Pirellulales</taxon>
        <taxon>Pirellulaceae</taxon>
        <taxon>Roseimaritima</taxon>
    </lineage>
</organism>
<keyword evidence="5 6" id="KW-0472">Membrane</keyword>
<evidence type="ECO:0000313" key="8">
    <source>
        <dbReference type="EMBL" id="QDS92148.1"/>
    </source>
</evidence>
<feature type="transmembrane region" description="Helical" evidence="6">
    <location>
        <begin position="288"/>
        <end position="310"/>
    </location>
</feature>
<feature type="transmembrane region" description="Helical" evidence="6">
    <location>
        <begin position="316"/>
        <end position="349"/>
    </location>
</feature>
<feature type="transmembrane region" description="Helical" evidence="6">
    <location>
        <begin position="212"/>
        <end position="231"/>
    </location>
</feature>
<evidence type="ECO:0000256" key="6">
    <source>
        <dbReference type="SAM" id="Phobius"/>
    </source>
</evidence>
<evidence type="ECO:0000256" key="1">
    <source>
        <dbReference type="ARBA" id="ARBA00004651"/>
    </source>
</evidence>
<dbReference type="GO" id="GO:0005886">
    <property type="term" value="C:plasma membrane"/>
    <property type="evidence" value="ECO:0007669"/>
    <property type="project" value="UniProtKB-SubCell"/>
</dbReference>
<evidence type="ECO:0000256" key="2">
    <source>
        <dbReference type="ARBA" id="ARBA00022475"/>
    </source>
</evidence>
<dbReference type="InterPro" id="IPR000731">
    <property type="entry name" value="SSD"/>
</dbReference>
<dbReference type="Gene3D" id="1.20.1640.10">
    <property type="entry name" value="Multidrug efflux transporter AcrB transmembrane domain"/>
    <property type="match status" value="2"/>
</dbReference>
<feature type="transmembrane region" description="Helical" evidence="6">
    <location>
        <begin position="626"/>
        <end position="645"/>
    </location>
</feature>
<sequence length="734" mass="80416">MIAVLGLWRLDYQDNPRDLYLRAGPESDLLEQMYESFGSDDNTVMVMVQAKQPIFSGDLIKEMKPVVDRLQELPEIEEVNSLFSLRRQRVPILLVDPDRNSPQQLAEMERLALQHPLARGLLLSEDGHSTILLIRLAGKSLNIAHMQEALENIEQLVTPLRKLPGIQLFIGGPPTIRVESLARIRVEQFKFSIIGGLSSLCIAIFIFRQWQAIGLGMLGPTIGVVWTMGAMGWMDQRIDGIKIIIPSLLFVIGFTDSVHLVMGLGRLQTKAKKRLSSREAAYRTLKELGGACLMTSLTTAAGFGSLMLSGTTSVQRFGFCCAIGAMLLFLAVVLTFWALAASPFGAAVINAKPFAKPPGLRRRQPTWLRAIRRILRFPKTTVAVSIIACLVMGATCVRLEPNIFWTESIAKGSPTMRSVEELDRHFGGTAYGAVLVRWPAEANVASPQVINAMAATHKVIREESRFGVPLSIANVLASADFLPGGYADRWAALQRRPEFKKQARRLVVDEEGDDLPGEAVIYFLTADVGANALKQTLEKVNRSLQNIETETGVSLTLGGTPVVAGNVFTNMIQELAISLAVASVLVFVIISIPLRSLTLGLASLLPNAFPLLVAGFAIYWTTGYLTLTNTLTFCLCLGIAVDDTIHFLKQYRDSRLEGHSIERSVLISLRRVGRVLLLSSLILVVGMAGMLASETPPLRIFAMLAMLAILTALIGDLIILPAILLCTANRRKKT</sequence>
<dbReference type="SUPFAM" id="SSF82866">
    <property type="entry name" value="Multidrug efflux transporter AcrB transmembrane domain"/>
    <property type="match status" value="2"/>
</dbReference>
<dbReference type="PROSITE" id="PS50156">
    <property type="entry name" value="SSD"/>
    <property type="match status" value="2"/>
</dbReference>